<evidence type="ECO:0000259" key="6">
    <source>
        <dbReference type="PROSITE" id="PS50135"/>
    </source>
</evidence>
<dbReference type="InterPro" id="IPR043145">
    <property type="entry name" value="Znf_ZZ_sf"/>
</dbReference>
<evidence type="ECO:0000256" key="4">
    <source>
        <dbReference type="PROSITE-ProRule" id="PRU00228"/>
    </source>
</evidence>
<keyword evidence="3" id="KW-0862">Zinc</keyword>
<evidence type="ECO:0000256" key="3">
    <source>
        <dbReference type="ARBA" id="ARBA00022833"/>
    </source>
</evidence>
<dbReference type="GO" id="GO:0008270">
    <property type="term" value="F:zinc ion binding"/>
    <property type="evidence" value="ECO:0007669"/>
    <property type="project" value="UniProtKB-KW"/>
</dbReference>
<dbReference type="PROSITE" id="PS50097">
    <property type="entry name" value="BTB"/>
    <property type="match status" value="1"/>
</dbReference>
<dbReference type="InterPro" id="IPR000210">
    <property type="entry name" value="BTB/POZ_dom"/>
</dbReference>
<dbReference type="InterPro" id="IPR006571">
    <property type="entry name" value="TLDc_dom"/>
</dbReference>
<dbReference type="PROSITE" id="PS01357">
    <property type="entry name" value="ZF_ZZ_1"/>
    <property type="match status" value="1"/>
</dbReference>
<protein>
    <submittedName>
        <fullName evidence="8">Carbohydrate-binding module family 13 protein</fullName>
    </submittedName>
</protein>
<dbReference type="Gene3D" id="3.30.710.10">
    <property type="entry name" value="Potassium Channel Kv1.1, Chain A"/>
    <property type="match status" value="1"/>
</dbReference>
<feature type="domain" description="BTB" evidence="5">
    <location>
        <begin position="24"/>
        <end position="97"/>
    </location>
</feature>
<dbReference type="InterPro" id="IPR000433">
    <property type="entry name" value="Znf_ZZ"/>
</dbReference>
<evidence type="ECO:0000313" key="8">
    <source>
        <dbReference type="EMBL" id="GES96388.1"/>
    </source>
</evidence>
<evidence type="ECO:0000259" key="7">
    <source>
        <dbReference type="PROSITE" id="PS51886"/>
    </source>
</evidence>
<dbReference type="InterPro" id="IPR011333">
    <property type="entry name" value="SKP1/BTB/POZ_sf"/>
</dbReference>
<evidence type="ECO:0000256" key="1">
    <source>
        <dbReference type="ARBA" id="ARBA00022723"/>
    </source>
</evidence>
<dbReference type="Pfam" id="PF00651">
    <property type="entry name" value="BTB"/>
    <property type="match status" value="1"/>
</dbReference>
<dbReference type="EMBL" id="BLAL01000250">
    <property type="protein sequence ID" value="GES96388.1"/>
    <property type="molecule type" value="Genomic_DNA"/>
</dbReference>
<comment type="caution">
    <text evidence="8">The sequence shown here is derived from an EMBL/GenBank/DDBJ whole genome shotgun (WGS) entry which is preliminary data.</text>
</comment>
<accession>A0A8H3M4F8</accession>
<dbReference type="PROSITE" id="PS50135">
    <property type="entry name" value="ZF_ZZ_2"/>
    <property type="match status" value="1"/>
</dbReference>
<feature type="domain" description="ZZ-type" evidence="6">
    <location>
        <begin position="446"/>
        <end position="501"/>
    </location>
</feature>
<dbReference type="SUPFAM" id="SSF57850">
    <property type="entry name" value="RING/U-box"/>
    <property type="match status" value="2"/>
</dbReference>
<name>A0A8H3M4F8_9GLOM</name>
<evidence type="ECO:0000256" key="2">
    <source>
        <dbReference type="ARBA" id="ARBA00022771"/>
    </source>
</evidence>
<dbReference type="AlphaFoldDB" id="A0A8H3M4F8"/>
<dbReference type="InterPro" id="IPR052260">
    <property type="entry name" value="Autophagy_Rcpt_SigReg"/>
</dbReference>
<sequence>MDDNKFLPKLSRNLLQILNDDEYYDITIEVGNDPYVKIFRAHMVILNYRSTYLQRILSTNKTKNDGTLAHIKLPNILPEIFQIILRYIYGGRLSLKECDNLDIIKILIAASELNLQELYCNDLISNSPDKILKSISFSSIPEKLLISVIRSNNLQMSKIQVWKYVIKWGLAQNPELPSDTVAFSKEDFNILKNTLQQLVPFIKFKYLTSREFSDEVLPYKKALPKELYRELLKNFLNIHPDCRPIDKSKIQNIDSKIITFQHVELISKWIDKLNITDELTSSYEFKLILRGSRDGFAPYKFHKICDNRSCTVTIIKVKGNNQILGGYNPVEWKSERNYVATKNSFIFSFENDDDINKHTLSRVMNENYAIFNDRTYGPSFGGADLILRGGNGHCIKDSYMKQIRGASSESVLHYGVKCDSCDYTIRGIRWKCTSYSVFHSPQFAVHYNVVCDYCNRTIHGMRWKCTFCQNYNLCRNCKSKSSSIGNHPNNHAFQPIVYPSIPMSSTFSICDYCRLTCIGRICYKCANGEFIIDEYEIFQIEKK</sequence>
<reference evidence="8" key="1">
    <citation type="submission" date="2019-10" db="EMBL/GenBank/DDBJ databases">
        <title>Conservation and host-specific expression of non-tandemly repeated heterogenous ribosome RNA gene in arbuscular mycorrhizal fungi.</title>
        <authorList>
            <person name="Maeda T."/>
            <person name="Kobayashi Y."/>
            <person name="Nakagawa T."/>
            <person name="Ezawa T."/>
            <person name="Yamaguchi K."/>
            <person name="Bino T."/>
            <person name="Nishimoto Y."/>
            <person name="Shigenobu S."/>
            <person name="Kawaguchi M."/>
        </authorList>
    </citation>
    <scope>NUCLEOTIDE SEQUENCE</scope>
    <source>
        <strain evidence="8">HR1</strain>
    </source>
</reference>
<dbReference type="PROSITE" id="PS51886">
    <property type="entry name" value="TLDC"/>
    <property type="match status" value="1"/>
</dbReference>
<gene>
    <name evidence="8" type="ORF">RCL2_002302000</name>
</gene>
<dbReference type="CDD" id="cd18186">
    <property type="entry name" value="BTB_POZ_ZBTB_KLHL-like"/>
    <property type="match status" value="1"/>
</dbReference>
<dbReference type="PANTHER" id="PTHR15090">
    <property type="entry name" value="SEQUESTOSOME 1-RELATED"/>
    <property type="match status" value="1"/>
</dbReference>
<dbReference type="SMART" id="SM00291">
    <property type="entry name" value="ZnF_ZZ"/>
    <property type="match status" value="1"/>
</dbReference>
<proteinExistence type="predicted"/>
<keyword evidence="1" id="KW-0479">Metal-binding</keyword>
<dbReference type="Gene3D" id="1.25.40.420">
    <property type="match status" value="1"/>
</dbReference>
<evidence type="ECO:0000259" key="5">
    <source>
        <dbReference type="PROSITE" id="PS50097"/>
    </source>
</evidence>
<evidence type="ECO:0000313" key="9">
    <source>
        <dbReference type="Proteomes" id="UP000615446"/>
    </source>
</evidence>
<organism evidence="8 9">
    <name type="scientific">Rhizophagus clarus</name>
    <dbReference type="NCBI Taxonomy" id="94130"/>
    <lineage>
        <taxon>Eukaryota</taxon>
        <taxon>Fungi</taxon>
        <taxon>Fungi incertae sedis</taxon>
        <taxon>Mucoromycota</taxon>
        <taxon>Glomeromycotina</taxon>
        <taxon>Glomeromycetes</taxon>
        <taxon>Glomerales</taxon>
        <taxon>Glomeraceae</taxon>
        <taxon>Rhizophagus</taxon>
    </lineage>
</organism>
<dbReference type="Gene3D" id="3.30.60.90">
    <property type="match status" value="1"/>
</dbReference>
<dbReference type="OrthoDB" id="2444305at2759"/>
<keyword evidence="2 4" id="KW-0863">Zinc-finger</keyword>
<dbReference type="SUPFAM" id="SSF54695">
    <property type="entry name" value="POZ domain"/>
    <property type="match status" value="1"/>
</dbReference>
<dbReference type="Pfam" id="PF07534">
    <property type="entry name" value="TLD"/>
    <property type="match status" value="1"/>
</dbReference>
<dbReference type="Proteomes" id="UP000615446">
    <property type="component" value="Unassembled WGS sequence"/>
</dbReference>
<dbReference type="Pfam" id="PF00569">
    <property type="entry name" value="ZZ"/>
    <property type="match status" value="1"/>
</dbReference>
<dbReference type="SMART" id="SM00225">
    <property type="entry name" value="BTB"/>
    <property type="match status" value="1"/>
</dbReference>
<feature type="domain" description="TLDc" evidence="7">
    <location>
        <begin position="256"/>
        <end position="404"/>
    </location>
</feature>